<dbReference type="GeneID" id="77953907"/>
<evidence type="ECO:0000313" key="2">
    <source>
        <dbReference type="Proteomes" id="UP001200142"/>
    </source>
</evidence>
<keyword evidence="2" id="KW-1185">Reference proteome</keyword>
<evidence type="ECO:0000313" key="1">
    <source>
        <dbReference type="EMBL" id="UJQ87162.1"/>
    </source>
</evidence>
<name>A0AA49GYW4_9CAUD</name>
<proteinExistence type="predicted"/>
<reference evidence="1" key="1">
    <citation type="submission" date="2021-11" db="EMBL/GenBank/DDBJ databases">
        <authorList>
            <person name="Sydney V."/>
            <person name="Hansen K."/>
            <person name="Christner J."/>
            <person name="Deckinger K."/>
            <person name="Miller H."/>
            <person name="Baileys A."/>
            <person name="Berdar T."/>
            <person name="Fuhrer G."/>
            <person name="Everett M."/>
            <person name="Evans I."/>
            <person name="Harbison A."/>
            <person name="Jacks D."/>
            <person name="Philbrick A."/>
            <person name="Learn C."/>
            <person name="Swerdlow S.J."/>
            <person name="Klyczek K."/>
            <person name="Garlena R.A."/>
            <person name="Russell D.A."/>
            <person name="Jacobs-Sera D."/>
            <person name="Hatfull G.F."/>
        </authorList>
    </citation>
    <scope>NUCLEOTIDE SEQUENCE</scope>
</reference>
<dbReference type="RefSeq" id="YP_010677528.1">
    <property type="nucleotide sequence ID" value="NC_071022.1"/>
</dbReference>
<dbReference type="Proteomes" id="UP001200142">
    <property type="component" value="Segment"/>
</dbReference>
<organism evidence="1 2">
    <name type="scientific">Arthrobacter phage BaileyBlu</name>
    <dbReference type="NCBI Taxonomy" id="2910754"/>
    <lineage>
        <taxon>Viruses</taxon>
        <taxon>Duplodnaviria</taxon>
        <taxon>Heunggongvirae</taxon>
        <taxon>Uroviricota</taxon>
        <taxon>Caudoviricetes</taxon>
        <taxon>Casidaviridae</taxon>
        <taxon>Baileybluvirus</taxon>
        <taxon>Baileybluvirus baileyblu</taxon>
    </lineage>
</organism>
<gene>
    <name evidence="1" type="primary">24</name>
    <name evidence="1" type="ORF">SEA_BAILEYBLU_24</name>
</gene>
<dbReference type="KEGG" id="vg:77953907"/>
<dbReference type="EMBL" id="OL455900">
    <property type="protein sequence ID" value="UJQ87162.1"/>
    <property type="molecule type" value="Genomic_DNA"/>
</dbReference>
<sequence>MASPLSLIQQNATKALKSYLRPDGHDTEDLRTVARCFVAAREHFYNRDGEPDWTGRTHAYREWVREVMSDANVPAGDLSSTQAAIRYHVGSALREVLDADQLTDLGLRSDTPRERSVQKRERISETLNLISGGAALTEHDEIMAALSVVEATLRRIEGVRNAEEEAALARVAALAEGLKKANH</sequence>
<protein>
    <submittedName>
        <fullName evidence="1">Uncharacterized protein</fullName>
    </submittedName>
</protein>
<accession>A0AA49GYW4</accession>